<evidence type="ECO:0000313" key="2">
    <source>
        <dbReference type="EMBL" id="OWJ69060.1"/>
    </source>
</evidence>
<proteinExistence type="predicted"/>
<dbReference type="Pfam" id="PF21527">
    <property type="entry name" value="Stv"/>
    <property type="match status" value="1"/>
</dbReference>
<evidence type="ECO:0000313" key="3">
    <source>
        <dbReference type="Proteomes" id="UP000196655"/>
    </source>
</evidence>
<organism evidence="2 3">
    <name type="scientific">Inquilinus limosus</name>
    <dbReference type="NCBI Taxonomy" id="171674"/>
    <lineage>
        <taxon>Bacteria</taxon>
        <taxon>Pseudomonadati</taxon>
        <taxon>Pseudomonadota</taxon>
        <taxon>Alphaproteobacteria</taxon>
        <taxon>Rhodospirillales</taxon>
        <taxon>Rhodospirillaceae</taxon>
        <taxon>Inquilinus</taxon>
    </lineage>
</organism>
<evidence type="ECO:0000259" key="1">
    <source>
        <dbReference type="Pfam" id="PF21527"/>
    </source>
</evidence>
<accession>A0A211ZUV7</accession>
<dbReference type="EMBL" id="NHON01000001">
    <property type="protein sequence ID" value="OWJ69060.1"/>
    <property type="molecule type" value="Genomic_DNA"/>
</dbReference>
<reference evidence="3" key="1">
    <citation type="submission" date="2017-05" db="EMBL/GenBank/DDBJ databases">
        <authorList>
            <person name="Macchi M."/>
            <person name="Festa S."/>
            <person name="Coppotelli B.M."/>
            <person name="Morelli I.S."/>
        </authorList>
    </citation>
    <scope>NUCLEOTIDE SEQUENCE [LARGE SCALE GENOMIC DNA]</scope>
    <source>
        <strain evidence="3">I</strain>
    </source>
</reference>
<gene>
    <name evidence="2" type="ORF">BWR60_00485</name>
</gene>
<keyword evidence="3" id="KW-1185">Reference proteome</keyword>
<name>A0A211ZUV7_9PROT</name>
<comment type="caution">
    <text evidence="2">The sequence shown here is derived from an EMBL/GenBank/DDBJ whole genome shotgun (WGS) entry which is preliminary data.</text>
</comment>
<protein>
    <recommendedName>
        <fullName evidence="1">Putative adhesin Stv domain-containing protein</fullName>
    </recommendedName>
</protein>
<feature type="domain" description="Putative adhesin Stv" evidence="1">
    <location>
        <begin position="27"/>
        <end position="101"/>
    </location>
</feature>
<dbReference type="Proteomes" id="UP000196655">
    <property type="component" value="Unassembled WGS sequence"/>
</dbReference>
<dbReference type="AlphaFoldDB" id="A0A211ZUV7"/>
<dbReference type="InterPro" id="IPR049002">
    <property type="entry name" value="Stv"/>
</dbReference>
<sequence length="114" mass="12909">MMTTTYREHEIGESIRIFEHPHGGNVCIISAHGGYQKDNSLFQLSSIASDLKVCFYNPHGTVLSDPGLQAYNRHLKVVDEYSGDHRGVPDYIPTKYQGRHSKLSLFKPPVETYD</sequence>